<dbReference type="Gramene" id="mRNA:MD15G0262900">
    <property type="protein sequence ID" value="mRNA:MD15G0262900"/>
    <property type="gene ID" value="MD15G0262900"/>
</dbReference>
<comment type="subcellular location">
    <subcellularLocation>
        <location evidence="1">Nucleus</location>
    </subcellularLocation>
</comment>
<evidence type="ECO:0000256" key="3">
    <source>
        <dbReference type="ARBA" id="ARBA00023125"/>
    </source>
</evidence>
<evidence type="ECO:0000313" key="9">
    <source>
        <dbReference type="Proteomes" id="UP000290289"/>
    </source>
</evidence>
<dbReference type="Proteomes" id="UP000290289">
    <property type="component" value="Chromosome 15"/>
</dbReference>
<keyword evidence="4" id="KW-0804">Transcription</keyword>
<feature type="region of interest" description="Disordered" evidence="6">
    <location>
        <begin position="121"/>
        <end position="155"/>
    </location>
</feature>
<dbReference type="Pfam" id="PF02362">
    <property type="entry name" value="B3"/>
    <property type="match status" value="2"/>
</dbReference>
<dbReference type="GO" id="GO:0003677">
    <property type="term" value="F:DNA binding"/>
    <property type="evidence" value="ECO:0007669"/>
    <property type="project" value="UniProtKB-KW"/>
</dbReference>
<comment type="caution">
    <text evidence="8">The sequence shown here is derived from an EMBL/GenBank/DDBJ whole genome shotgun (WGS) entry which is preliminary data.</text>
</comment>
<evidence type="ECO:0000256" key="1">
    <source>
        <dbReference type="ARBA" id="ARBA00004123"/>
    </source>
</evidence>
<evidence type="ECO:0000256" key="4">
    <source>
        <dbReference type="ARBA" id="ARBA00023163"/>
    </source>
</evidence>
<dbReference type="GO" id="GO:0005634">
    <property type="term" value="C:nucleus"/>
    <property type="evidence" value="ECO:0007669"/>
    <property type="project" value="UniProtKB-SubCell"/>
</dbReference>
<feature type="compositionally biased region" description="Basic and acidic residues" evidence="6">
    <location>
        <begin position="139"/>
        <end position="155"/>
    </location>
</feature>
<sequence length="315" mass="36189">MACLTQETDDCPTTYSPTTPHFFKIIVNDTSKYNKIKIPTKFVMKYGDGLSNSVVLQVPSGPEWEMELRRYDGEVWLEKGWPDFSHFYSLDFAHWLVFGYEGNSKFLVRIFDRSCTEIEYPLQTPEEKETDEDSISNNSDHDSSDDARDDYEAHSGDDSVQILEELSPCQRETKGKSPLPCPRPHKKDITSSSGKAGPSARAKAKALQMVSSFTSEYPFLKVAMQPTYLQYCYLSLRSKFVKKHLSKTCDHVFLRRSDGRTWRVKLEQYETGRCRLLSGWKKFVQENSLAIGDVCVFVLIDNIKPLFNVIFFPTT</sequence>
<feature type="domain" description="TF-B3" evidence="7">
    <location>
        <begin position="21"/>
        <end position="114"/>
    </location>
</feature>
<dbReference type="SMR" id="A0A498HXF0"/>
<keyword evidence="5" id="KW-0539">Nucleus</keyword>
<feature type="domain" description="TF-B3" evidence="7">
    <location>
        <begin position="219"/>
        <end position="315"/>
    </location>
</feature>
<name>A0A498HXF0_MALDO</name>
<keyword evidence="9" id="KW-1185">Reference proteome</keyword>
<dbReference type="SMART" id="SM01019">
    <property type="entry name" value="B3"/>
    <property type="match status" value="2"/>
</dbReference>
<evidence type="ECO:0000256" key="6">
    <source>
        <dbReference type="SAM" id="MobiDB-lite"/>
    </source>
</evidence>
<dbReference type="InterPro" id="IPR003340">
    <property type="entry name" value="B3_DNA-bd"/>
</dbReference>
<dbReference type="OrthoDB" id="1150229at2759"/>
<dbReference type="InterPro" id="IPR050655">
    <property type="entry name" value="Plant_B3_domain"/>
</dbReference>
<keyword evidence="3" id="KW-0238">DNA-binding</keyword>
<dbReference type="PANTHER" id="PTHR31920:SF108">
    <property type="entry name" value="B3 DOMAIN-CONTAINING TRANSCRIPTION FACTOR VRN1-LIKE"/>
    <property type="match status" value="1"/>
</dbReference>
<evidence type="ECO:0000313" key="8">
    <source>
        <dbReference type="EMBL" id="RXH75490.1"/>
    </source>
</evidence>
<dbReference type="SUPFAM" id="SSF101936">
    <property type="entry name" value="DNA-binding pseudobarrel domain"/>
    <property type="match status" value="2"/>
</dbReference>
<dbReference type="STRING" id="3750.A0A498HXF0"/>
<reference evidence="8 9" key="1">
    <citation type="submission" date="2018-10" db="EMBL/GenBank/DDBJ databases">
        <title>A high-quality apple genome assembly.</title>
        <authorList>
            <person name="Hu J."/>
        </authorList>
    </citation>
    <scope>NUCLEOTIDE SEQUENCE [LARGE SCALE GENOMIC DNA]</scope>
    <source>
        <strain evidence="9">cv. HFTH1</strain>
        <tissue evidence="8">Young leaf</tissue>
    </source>
</reference>
<organism evidence="8 9">
    <name type="scientific">Malus domestica</name>
    <name type="common">Apple</name>
    <name type="synonym">Pyrus malus</name>
    <dbReference type="NCBI Taxonomy" id="3750"/>
    <lineage>
        <taxon>Eukaryota</taxon>
        <taxon>Viridiplantae</taxon>
        <taxon>Streptophyta</taxon>
        <taxon>Embryophyta</taxon>
        <taxon>Tracheophyta</taxon>
        <taxon>Spermatophyta</taxon>
        <taxon>Magnoliopsida</taxon>
        <taxon>eudicotyledons</taxon>
        <taxon>Gunneridae</taxon>
        <taxon>Pentapetalae</taxon>
        <taxon>rosids</taxon>
        <taxon>fabids</taxon>
        <taxon>Rosales</taxon>
        <taxon>Rosaceae</taxon>
        <taxon>Amygdaloideae</taxon>
        <taxon>Maleae</taxon>
        <taxon>Malus</taxon>
    </lineage>
</organism>
<dbReference type="CDD" id="cd10017">
    <property type="entry name" value="B3_DNA"/>
    <property type="match status" value="2"/>
</dbReference>
<feature type="region of interest" description="Disordered" evidence="6">
    <location>
        <begin position="170"/>
        <end position="200"/>
    </location>
</feature>
<evidence type="ECO:0000259" key="7">
    <source>
        <dbReference type="PROSITE" id="PS50863"/>
    </source>
</evidence>
<evidence type="ECO:0000256" key="2">
    <source>
        <dbReference type="ARBA" id="ARBA00023015"/>
    </source>
</evidence>
<dbReference type="PROSITE" id="PS50863">
    <property type="entry name" value="B3"/>
    <property type="match status" value="2"/>
</dbReference>
<keyword evidence="2" id="KW-0805">Transcription regulation</keyword>
<evidence type="ECO:0000256" key="5">
    <source>
        <dbReference type="ARBA" id="ARBA00023242"/>
    </source>
</evidence>
<gene>
    <name evidence="8" type="ORF">DVH24_030211</name>
</gene>
<dbReference type="PANTHER" id="PTHR31920">
    <property type="entry name" value="B3 DOMAIN-CONTAINING"/>
    <property type="match status" value="1"/>
</dbReference>
<accession>A0A498HXF0</accession>
<dbReference type="EMBL" id="RDQH01000341">
    <property type="protein sequence ID" value="RXH75490.1"/>
    <property type="molecule type" value="Genomic_DNA"/>
</dbReference>
<dbReference type="AlphaFoldDB" id="A0A498HXF0"/>
<protein>
    <recommendedName>
        <fullName evidence="7">TF-B3 domain-containing protein</fullName>
    </recommendedName>
</protein>
<dbReference type="Gene3D" id="2.40.330.10">
    <property type="entry name" value="DNA-binding pseudobarrel domain"/>
    <property type="match status" value="2"/>
</dbReference>
<dbReference type="InterPro" id="IPR015300">
    <property type="entry name" value="DNA-bd_pseudobarrel_sf"/>
</dbReference>
<proteinExistence type="predicted"/>